<gene>
    <name evidence="4" type="ORF">KARMA_1541</name>
</gene>
<dbReference type="AlphaFoldDB" id="A0A1M4MXN8"/>
<feature type="domain" description="Hedgehog/Intein (Hint)" evidence="3">
    <location>
        <begin position="455"/>
        <end position="591"/>
    </location>
</feature>
<sequence>MSTTFQVMYLGQLALIDSVQGDETAENAGAILGSYYNSTDPAYDHTYQLTADRLSEDADDTYDVDNGGGHDRFFVNGTGPYDFDAVAEYQITLTYIDGTTANITAYVFQDTTGHTFIAPETTYNADQAALTDKPIQSVSLNSVTSYTGDKDGDMIASRVNEPYAGPVDGTNGNDSMGVGYTDAQGHAITEDADVIYGYDGADTIDGGGGSDLIESGAGSDVVYGGAGNDTIYYGTGNDTIYGGDGNDLIDDEDGVRYTGSNEIHGGEGNDTVYSGDGSETIYGDGGDDNLFGEGGNDTLFGGTGNDVLWGGSGDDYLAGEDGNDWLVGEAGNDTLIGGAGNDSLYGGTGNDSMLGGDGDDTFYYFAGDGLDTIADFGFGNTGSTTDGISTNNDFIDLSSYYDAMNELRADFLDDGILNQSNAADYSNNTQFQPGDGIVFQGATTSDFTTDSTGVVCFTTGTQIRTPDGDRPIEELKVGDLVETLDGGPQPIKWIGTSHYDEAALIENPKLRPIVVSARVFGAERDLVVSRQHAFLLPKEDLLARAIQLVKMNVAGVRIAHGRKRVTYHHIMFEKHELIYSEGIATESMYPGPQALRALCPEAMESLLRVFPEFKGIETREGAEAAYGPTAREMIDMSNWRAEAAA</sequence>
<evidence type="ECO:0000256" key="2">
    <source>
        <dbReference type="ARBA" id="ARBA00022525"/>
    </source>
</evidence>
<protein>
    <submittedName>
        <fullName evidence="4">Putative hemolysin-type calcium-binding protein</fullName>
    </submittedName>
</protein>
<dbReference type="InterPro" id="IPR028992">
    <property type="entry name" value="Hedgehog/Intein_dom"/>
</dbReference>
<dbReference type="Gene3D" id="2.150.10.10">
    <property type="entry name" value="Serralysin-like metalloprotease, C-terminal"/>
    <property type="match status" value="3"/>
</dbReference>
<evidence type="ECO:0000313" key="4">
    <source>
        <dbReference type="EMBL" id="SCM67343.1"/>
    </source>
</evidence>
<keyword evidence="2" id="KW-0964">Secreted</keyword>
<comment type="subcellular location">
    <subcellularLocation>
        <location evidence="1">Secreted</location>
    </subcellularLocation>
</comment>
<dbReference type="SUPFAM" id="SSF51294">
    <property type="entry name" value="Hedgehog/intein (Hint) domain"/>
    <property type="match status" value="1"/>
</dbReference>
<name>A0A1M4MXN8_9RHOB</name>
<dbReference type="PANTHER" id="PTHR38340">
    <property type="entry name" value="S-LAYER PROTEIN"/>
    <property type="match status" value="1"/>
</dbReference>
<evidence type="ECO:0000313" key="5">
    <source>
        <dbReference type="Proteomes" id="UP000184085"/>
    </source>
</evidence>
<dbReference type="PRINTS" id="PR00313">
    <property type="entry name" value="CABNDNGRPT"/>
</dbReference>
<keyword evidence="5" id="KW-1185">Reference proteome</keyword>
<dbReference type="RefSeq" id="WP_072705986.1">
    <property type="nucleotide sequence ID" value="NZ_FMJB01000046.1"/>
</dbReference>
<evidence type="ECO:0000256" key="1">
    <source>
        <dbReference type="ARBA" id="ARBA00004613"/>
    </source>
</evidence>
<proteinExistence type="predicted"/>
<dbReference type="InterPro" id="IPR011049">
    <property type="entry name" value="Serralysin-like_metalloprot_C"/>
</dbReference>
<dbReference type="SUPFAM" id="SSF51120">
    <property type="entry name" value="beta-Roll"/>
    <property type="match status" value="2"/>
</dbReference>
<dbReference type="PROSITE" id="PS50817">
    <property type="entry name" value="INTEIN_N_TER"/>
    <property type="match status" value="1"/>
</dbReference>
<dbReference type="GO" id="GO:0005576">
    <property type="term" value="C:extracellular region"/>
    <property type="evidence" value="ECO:0007669"/>
    <property type="project" value="UniProtKB-SubCell"/>
</dbReference>
<dbReference type="Pfam" id="PF13403">
    <property type="entry name" value="Hint_2"/>
    <property type="match status" value="1"/>
</dbReference>
<organism evidence="4 5">
    <name type="scientific">Donghicola eburneus</name>
    <dbReference type="NCBI Taxonomy" id="393278"/>
    <lineage>
        <taxon>Bacteria</taxon>
        <taxon>Pseudomonadati</taxon>
        <taxon>Pseudomonadota</taxon>
        <taxon>Alphaproteobacteria</taxon>
        <taxon>Rhodobacterales</taxon>
        <taxon>Roseobacteraceae</taxon>
        <taxon>Donghicola</taxon>
    </lineage>
</organism>
<dbReference type="InterPro" id="IPR006141">
    <property type="entry name" value="Intein_N"/>
</dbReference>
<dbReference type="InterPro" id="IPR018511">
    <property type="entry name" value="Hemolysin-typ_Ca-bd_CS"/>
</dbReference>
<dbReference type="InterPro" id="IPR036844">
    <property type="entry name" value="Hint_dom_sf"/>
</dbReference>
<dbReference type="InterPro" id="IPR050557">
    <property type="entry name" value="RTX_toxin/Mannuronan_C5-epim"/>
</dbReference>
<evidence type="ECO:0000259" key="3">
    <source>
        <dbReference type="Pfam" id="PF13403"/>
    </source>
</evidence>
<reference evidence="5" key="1">
    <citation type="submission" date="2016-09" db="EMBL/GenBank/DDBJ databases">
        <authorList>
            <person name="Wibberg D."/>
        </authorList>
    </citation>
    <scope>NUCLEOTIDE SEQUENCE [LARGE SCALE GENOMIC DNA]</scope>
</reference>
<dbReference type="GO" id="GO:0016539">
    <property type="term" value="P:intein-mediated protein splicing"/>
    <property type="evidence" value="ECO:0007669"/>
    <property type="project" value="InterPro"/>
</dbReference>
<dbReference type="GO" id="GO:0005509">
    <property type="term" value="F:calcium ion binding"/>
    <property type="evidence" value="ECO:0007669"/>
    <property type="project" value="InterPro"/>
</dbReference>
<accession>A0A1M4MXN8</accession>
<dbReference type="InterPro" id="IPR001343">
    <property type="entry name" value="Hemolysn_Ca-bd"/>
</dbReference>
<dbReference type="Proteomes" id="UP000184085">
    <property type="component" value="Unassembled WGS sequence"/>
</dbReference>
<dbReference type="Pfam" id="PF00353">
    <property type="entry name" value="HemolysinCabind"/>
    <property type="match status" value="4"/>
</dbReference>
<dbReference type="EMBL" id="FMJB01000046">
    <property type="protein sequence ID" value="SCM67343.1"/>
    <property type="molecule type" value="Genomic_DNA"/>
</dbReference>
<dbReference type="PROSITE" id="PS00330">
    <property type="entry name" value="HEMOLYSIN_CALCIUM"/>
    <property type="match status" value="2"/>
</dbReference>
<dbReference type="Gene3D" id="2.170.16.10">
    <property type="entry name" value="Hedgehog/Intein (Hint) domain"/>
    <property type="match status" value="1"/>
</dbReference>
<dbReference type="PANTHER" id="PTHR38340:SF1">
    <property type="entry name" value="S-LAYER PROTEIN"/>
    <property type="match status" value="1"/>
</dbReference>